<proteinExistence type="predicted"/>
<comment type="caution">
    <text evidence="2">The sequence shown here is derived from an EMBL/GenBank/DDBJ whole genome shotgun (WGS) entry which is preliminary data.</text>
</comment>
<keyword evidence="1" id="KW-0732">Signal</keyword>
<keyword evidence="3" id="KW-1185">Reference proteome</keyword>
<dbReference type="EMBL" id="WIXE01015643">
    <property type="protein sequence ID" value="KAK5973307.1"/>
    <property type="molecule type" value="Genomic_DNA"/>
</dbReference>
<gene>
    <name evidence="2" type="ORF">GCK32_015030</name>
</gene>
<evidence type="ECO:0000313" key="2">
    <source>
        <dbReference type="EMBL" id="KAK5973307.1"/>
    </source>
</evidence>
<dbReference type="Proteomes" id="UP001331761">
    <property type="component" value="Unassembled WGS sequence"/>
</dbReference>
<protein>
    <submittedName>
        <fullName evidence="2">Uncharacterized protein</fullName>
    </submittedName>
</protein>
<dbReference type="AlphaFoldDB" id="A0AAN8IL37"/>
<accession>A0AAN8IL37</accession>
<feature type="chain" id="PRO_5043050491" evidence="1">
    <location>
        <begin position="20"/>
        <end position="67"/>
    </location>
</feature>
<name>A0AAN8IL37_TRICO</name>
<reference evidence="2 3" key="1">
    <citation type="submission" date="2019-10" db="EMBL/GenBank/DDBJ databases">
        <title>Assembly and Annotation for the nematode Trichostrongylus colubriformis.</title>
        <authorList>
            <person name="Martin J."/>
        </authorList>
    </citation>
    <scope>NUCLEOTIDE SEQUENCE [LARGE SCALE GENOMIC DNA]</scope>
    <source>
        <strain evidence="2">G859</strain>
        <tissue evidence="2">Whole worm</tissue>
    </source>
</reference>
<organism evidence="2 3">
    <name type="scientific">Trichostrongylus colubriformis</name>
    <name type="common">Black scour worm</name>
    <dbReference type="NCBI Taxonomy" id="6319"/>
    <lineage>
        <taxon>Eukaryota</taxon>
        <taxon>Metazoa</taxon>
        <taxon>Ecdysozoa</taxon>
        <taxon>Nematoda</taxon>
        <taxon>Chromadorea</taxon>
        <taxon>Rhabditida</taxon>
        <taxon>Rhabditina</taxon>
        <taxon>Rhabditomorpha</taxon>
        <taxon>Strongyloidea</taxon>
        <taxon>Trichostrongylidae</taxon>
        <taxon>Trichostrongylus</taxon>
    </lineage>
</organism>
<evidence type="ECO:0000256" key="1">
    <source>
        <dbReference type="SAM" id="SignalP"/>
    </source>
</evidence>
<evidence type="ECO:0000313" key="3">
    <source>
        <dbReference type="Proteomes" id="UP001331761"/>
    </source>
</evidence>
<feature type="signal peptide" evidence="1">
    <location>
        <begin position="1"/>
        <end position="19"/>
    </location>
</feature>
<sequence length="67" mass="7600">MRFQSVLIILLALFAGAFGMFHSSIRGVATVDASTGEIIWVPVPDDNYWNSRIMKRICVFCRGHDRI</sequence>